<comment type="caution">
    <text evidence="2">The sequence shown here is derived from an EMBL/GenBank/DDBJ whole genome shotgun (WGS) entry which is preliminary data.</text>
</comment>
<feature type="compositionally biased region" description="Basic and acidic residues" evidence="1">
    <location>
        <begin position="360"/>
        <end position="369"/>
    </location>
</feature>
<feature type="compositionally biased region" description="Low complexity" evidence="1">
    <location>
        <begin position="134"/>
        <end position="143"/>
    </location>
</feature>
<accession>A0AAD9FT53</accession>
<name>A0AAD9FT53_PAPLA</name>
<feature type="region of interest" description="Disordered" evidence="1">
    <location>
        <begin position="257"/>
        <end position="493"/>
    </location>
</feature>
<feature type="compositionally biased region" description="Basic residues" evidence="1">
    <location>
        <begin position="208"/>
        <end position="221"/>
    </location>
</feature>
<dbReference type="EMBL" id="JAODAN010000003">
    <property type="protein sequence ID" value="KAK1925712.1"/>
    <property type="molecule type" value="Genomic_DNA"/>
</dbReference>
<feature type="compositionally biased region" description="Polar residues" evidence="1">
    <location>
        <begin position="302"/>
        <end position="314"/>
    </location>
</feature>
<proteinExistence type="predicted"/>
<sequence>MSSSPLTPVALTPVWTTTGRVRKPVQHYGEMVDSDDIEVSEGEDEKHPPAEEKDDESYGRTMQELLEEQEEEKREEEQYGLGSMVEDESDAEEKPRKKAKVVKEKVKETTDSKSTTKAKSPAVKVKARAKASKSTKATKPSFPKTEKKAVLPSAVDKVVKKIELKKATGKKTAKKQLSSVDRTDTIEGDQGDSGGNNNPPEKADGNKVKVKAKTPRPKMKPKAAFTAAPKKIIHLSSSAYPTAGSVAHSGTKRKAAIVIGPARKTQSADASSVTGLDAKPGQNTNHDGSKGEQDDHSDSEGAMNSTATCNTINQEEGAGGKWQMESPLDNLSPVSGEESGADSQLPGILSGKEGQVDTGNPDRKDELDSGPRPLSQTEEGNPAESSNFTSEDSKGEKVEEDSKSIPSWQSSQILAFPWSPPNNEEATTQMPEEKPVKLSGMVTVELTPPPSRDRSRSKSMNTPVSPTLAMSSAEPREASECSSRPGAKKKLAPAGKVTAPYRLAIMDALTDAKYLKTLDFKSISPNDSAKLSRHWREVLSADLKAAFGGTGAKATRGGQSRIDSATRLQIWKHVCDGYEKADWQGALERGQERDESGNTALTITKLKRHFRDVMRKEGDKAIGK</sequence>
<feature type="compositionally biased region" description="Basic and acidic residues" evidence="1">
    <location>
        <begin position="391"/>
        <end position="403"/>
    </location>
</feature>
<feature type="compositionally biased region" description="Basic and acidic residues" evidence="1">
    <location>
        <begin position="101"/>
        <end position="111"/>
    </location>
</feature>
<feature type="compositionally biased region" description="Low complexity" evidence="1">
    <location>
        <begin position="112"/>
        <end position="124"/>
    </location>
</feature>
<feature type="compositionally biased region" description="Polar residues" evidence="1">
    <location>
        <begin position="404"/>
        <end position="413"/>
    </location>
</feature>
<evidence type="ECO:0000313" key="2">
    <source>
        <dbReference type="EMBL" id="KAK1925712.1"/>
    </source>
</evidence>
<feature type="compositionally biased region" description="Polar residues" evidence="1">
    <location>
        <begin position="458"/>
        <end position="470"/>
    </location>
</feature>
<gene>
    <name evidence="2" type="ORF">DB88DRAFT_471721</name>
</gene>
<dbReference type="Proteomes" id="UP001182556">
    <property type="component" value="Unassembled WGS sequence"/>
</dbReference>
<feature type="compositionally biased region" description="Basic and acidic residues" evidence="1">
    <location>
        <begin position="287"/>
        <end position="299"/>
    </location>
</feature>
<dbReference type="AlphaFoldDB" id="A0AAD9FT53"/>
<protein>
    <submittedName>
        <fullName evidence="2">Uncharacterized protein</fullName>
    </submittedName>
</protein>
<evidence type="ECO:0000256" key="1">
    <source>
        <dbReference type="SAM" id="MobiDB-lite"/>
    </source>
</evidence>
<feature type="compositionally biased region" description="Polar residues" evidence="1">
    <location>
        <begin position="374"/>
        <end position="390"/>
    </location>
</feature>
<feature type="region of interest" description="Disordered" evidence="1">
    <location>
        <begin position="24"/>
        <end position="227"/>
    </location>
</feature>
<feature type="compositionally biased region" description="Polar residues" evidence="1">
    <location>
        <begin position="421"/>
        <end position="430"/>
    </location>
</feature>
<evidence type="ECO:0000313" key="3">
    <source>
        <dbReference type="Proteomes" id="UP001182556"/>
    </source>
</evidence>
<feature type="compositionally biased region" description="Polar residues" evidence="1">
    <location>
        <begin position="264"/>
        <end position="274"/>
    </location>
</feature>
<feature type="compositionally biased region" description="Basic and acidic residues" evidence="1">
    <location>
        <begin position="157"/>
        <end position="166"/>
    </location>
</feature>
<reference evidence="2" key="1">
    <citation type="submission" date="2023-02" db="EMBL/GenBank/DDBJ databases">
        <title>Identification and recombinant expression of a fungal hydrolase from Papiliotrema laurentii that hydrolyzes apple cutin and clears colloidal polyester polyurethane.</title>
        <authorList>
            <consortium name="DOE Joint Genome Institute"/>
            <person name="Roman V.A."/>
            <person name="Bojanowski C."/>
            <person name="Crable B.R."/>
            <person name="Wagner D.N."/>
            <person name="Hung C.S."/>
            <person name="Nadeau L.J."/>
            <person name="Schratz L."/>
            <person name="Haridas S."/>
            <person name="Pangilinan J."/>
            <person name="Lipzen A."/>
            <person name="Na H."/>
            <person name="Yan M."/>
            <person name="Ng V."/>
            <person name="Grigoriev I.V."/>
            <person name="Spatafora J.W."/>
            <person name="Barlow D."/>
            <person name="Biffinger J."/>
            <person name="Kelley-Loughnane N."/>
            <person name="Varaljay V.A."/>
            <person name="Crookes-Goodson W.J."/>
        </authorList>
    </citation>
    <scope>NUCLEOTIDE SEQUENCE</scope>
    <source>
        <strain evidence="2">5307AH</strain>
    </source>
</reference>
<keyword evidence="3" id="KW-1185">Reference proteome</keyword>
<feature type="compositionally biased region" description="Acidic residues" evidence="1">
    <location>
        <begin position="32"/>
        <end position="43"/>
    </location>
</feature>
<organism evidence="2 3">
    <name type="scientific">Papiliotrema laurentii</name>
    <name type="common">Cryptococcus laurentii</name>
    <dbReference type="NCBI Taxonomy" id="5418"/>
    <lineage>
        <taxon>Eukaryota</taxon>
        <taxon>Fungi</taxon>
        <taxon>Dikarya</taxon>
        <taxon>Basidiomycota</taxon>
        <taxon>Agaricomycotina</taxon>
        <taxon>Tremellomycetes</taxon>
        <taxon>Tremellales</taxon>
        <taxon>Rhynchogastremaceae</taxon>
        <taxon>Papiliotrema</taxon>
    </lineage>
</organism>